<dbReference type="InterPro" id="IPR048834">
    <property type="entry name" value="SpaA_pre-album"/>
</dbReference>
<dbReference type="Pfam" id="PF20674">
    <property type="entry name" value="SpaA_3"/>
    <property type="match status" value="2"/>
</dbReference>
<dbReference type="EMBL" id="WTYE01000001">
    <property type="protein sequence ID" value="MXP33110.1"/>
    <property type="molecule type" value="Genomic_DNA"/>
</dbReference>
<keyword evidence="6" id="KW-1185">Reference proteome</keyword>
<feature type="chain" id="PRO_5044663594" description="Surface adhesin CshA non-repetitive domain-containing protein" evidence="1">
    <location>
        <begin position="24"/>
        <end position="621"/>
    </location>
</feature>
<sequence>MRWICALLSVFLAMVLASSPAHAAGCSAASSAGTAPPSWQTYCWLDLTDYNDVQARSASGQNFAFTLSDGSTLTFNLRTTSTAATGADARPAPSWSGAAVGNSAFLGIPGEPILYMLNSGSTVEFTFSSIAVTPPPGVSTITSYAFVVADGESTDNAEYLEYTTNGGSWELLDSVPPISGSQMPGFTGVGTGTFRETGDGLTGRVGAYIVGTDTPTTVTAEMDGAGLQGLMFAVRFASITLEKQIGGARVSAADQFTFEIQSSSSGAALASGTTTGTGLGPFDAVVLSTASGIPLTLTEQMAPGSVSALSQYQSLLTCVNGNASSSTALPTNVVTTNYAFGSLQFGDEVSCTFTNTPFPHVTYTKALGAGGRIFDTDQFRLRIRDRTTNTNLNQTTTTGTGSSFVIDSTGPVPVTAGNTIRVIEFAEGSTVLGDYAMSTVCTNANTSSTTTLGTGTRRVDMVLQIGDVVTCIVTNTRNSANARIVLTKSSTVISDGISASDPKAIPGAIIEYAISVRNEGDAPVDADTLAMLDIVPLDMAFDAGFGIVFTEGTTVSGLDPFDAVTMVDYSTAAGGTAPYDHTPSGFDSSVTGIRVLPTGTLAASDGTNHPGFTITYRMQVE</sequence>
<feature type="signal peptide" evidence="1">
    <location>
        <begin position="1"/>
        <end position="23"/>
    </location>
</feature>
<dbReference type="RefSeq" id="WP_160777908.1">
    <property type="nucleotide sequence ID" value="NZ_BAAAZF010000001.1"/>
</dbReference>
<evidence type="ECO:0008006" key="7">
    <source>
        <dbReference type="Google" id="ProtNLM"/>
    </source>
</evidence>
<dbReference type="Pfam" id="PF18651">
    <property type="entry name" value="CshA_NR2"/>
    <property type="match status" value="1"/>
</dbReference>
<dbReference type="InterPro" id="IPR040683">
    <property type="entry name" value="CshA_NR2"/>
</dbReference>
<feature type="domain" description="Surface adhesin CshA non-repetitive" evidence="2">
    <location>
        <begin position="41"/>
        <end position="233"/>
    </location>
</feature>
<dbReference type="OrthoDB" id="5400913at2"/>
<feature type="domain" description="SpaA-like prealbumin fold" evidence="3">
    <location>
        <begin position="361"/>
        <end position="477"/>
    </location>
</feature>
<name>A0A845AS18_9SPHN</name>
<proteinExistence type="predicted"/>
<evidence type="ECO:0000259" key="2">
    <source>
        <dbReference type="Pfam" id="PF18651"/>
    </source>
</evidence>
<dbReference type="AlphaFoldDB" id="A0A845AS18"/>
<accession>A0A845AS18</accession>
<organism evidence="5 6">
    <name type="scientific">Parerythrobacter jejuensis</name>
    <dbReference type="NCBI Taxonomy" id="795812"/>
    <lineage>
        <taxon>Bacteria</taxon>
        <taxon>Pseudomonadati</taxon>
        <taxon>Pseudomonadota</taxon>
        <taxon>Alphaproteobacteria</taxon>
        <taxon>Sphingomonadales</taxon>
        <taxon>Erythrobacteraceae</taxon>
        <taxon>Parerythrobacter</taxon>
    </lineage>
</organism>
<evidence type="ECO:0000313" key="5">
    <source>
        <dbReference type="EMBL" id="MXP33110.1"/>
    </source>
</evidence>
<feature type="domain" description="SpaA-like prealbumin fold" evidence="3">
    <location>
        <begin position="238"/>
        <end position="357"/>
    </location>
</feature>
<dbReference type="Proteomes" id="UP000446786">
    <property type="component" value="Unassembled WGS sequence"/>
</dbReference>
<evidence type="ECO:0000313" key="6">
    <source>
        <dbReference type="Proteomes" id="UP000446786"/>
    </source>
</evidence>
<dbReference type="EMBL" id="WTYE01000001">
    <property type="protein sequence ID" value="MXP30350.1"/>
    <property type="molecule type" value="Genomic_DNA"/>
</dbReference>
<comment type="caution">
    <text evidence="5">The sequence shown here is derived from an EMBL/GenBank/DDBJ whole genome shotgun (WGS) entry which is preliminary data.</text>
</comment>
<evidence type="ECO:0000313" key="4">
    <source>
        <dbReference type="EMBL" id="MXP30350.1"/>
    </source>
</evidence>
<keyword evidence="1" id="KW-0732">Signal</keyword>
<gene>
    <name evidence="4" type="ORF">GRI94_00775</name>
    <name evidence="5" type="ORF">GRI94_14865</name>
</gene>
<reference evidence="5 6" key="1">
    <citation type="submission" date="2019-12" db="EMBL/GenBank/DDBJ databases">
        <title>Genomic-based taxomic classification of the family Erythrobacteraceae.</title>
        <authorList>
            <person name="Xu L."/>
        </authorList>
    </citation>
    <scope>NUCLEOTIDE SEQUENCE [LARGE SCALE GENOMIC DNA]</scope>
    <source>
        <strain evidence="5 6">JCM 16677</strain>
    </source>
</reference>
<evidence type="ECO:0000259" key="3">
    <source>
        <dbReference type="Pfam" id="PF20674"/>
    </source>
</evidence>
<protein>
    <recommendedName>
        <fullName evidence="7">Surface adhesin CshA non-repetitive domain-containing protein</fullName>
    </recommendedName>
</protein>
<evidence type="ECO:0000256" key="1">
    <source>
        <dbReference type="SAM" id="SignalP"/>
    </source>
</evidence>